<name>A0ABV4N7E6_9VIBR</name>
<dbReference type="RefSeq" id="WP_372264699.1">
    <property type="nucleotide sequence ID" value="NZ_JBFRUW010000003.1"/>
</dbReference>
<dbReference type="Pfam" id="PF00512">
    <property type="entry name" value="HisKA"/>
    <property type="match status" value="1"/>
</dbReference>
<dbReference type="PANTHER" id="PTHR43047">
    <property type="entry name" value="TWO-COMPONENT HISTIDINE PROTEIN KINASE"/>
    <property type="match status" value="1"/>
</dbReference>
<organism evidence="7 8">
    <name type="scientific">Vibrio gallaecicus</name>
    <dbReference type="NCBI Taxonomy" id="552386"/>
    <lineage>
        <taxon>Bacteria</taxon>
        <taxon>Pseudomonadati</taxon>
        <taxon>Pseudomonadota</taxon>
        <taxon>Gammaproteobacteria</taxon>
        <taxon>Vibrionales</taxon>
        <taxon>Vibrionaceae</taxon>
        <taxon>Vibrio</taxon>
    </lineage>
</organism>
<dbReference type="InterPro" id="IPR003661">
    <property type="entry name" value="HisK_dim/P_dom"/>
</dbReference>
<keyword evidence="3" id="KW-0808">Transferase</keyword>
<keyword evidence="5" id="KW-0175">Coiled coil</keyword>
<dbReference type="PANTHER" id="PTHR43047:SF64">
    <property type="entry name" value="HISTIDINE KINASE CONTAINING CHEY-HOMOLOGOUS RECEIVER DOMAIN AND PAS DOMAIN-RELATED"/>
    <property type="match status" value="1"/>
</dbReference>
<dbReference type="GO" id="GO:0016301">
    <property type="term" value="F:kinase activity"/>
    <property type="evidence" value="ECO:0007669"/>
    <property type="project" value="UniProtKB-KW"/>
</dbReference>
<keyword evidence="4 7" id="KW-0418">Kinase</keyword>
<dbReference type="Gene3D" id="1.10.287.130">
    <property type="match status" value="1"/>
</dbReference>
<accession>A0ABV4N7E6</accession>
<comment type="caution">
    <text evidence="7">The sequence shown here is derived from an EMBL/GenBank/DDBJ whole genome shotgun (WGS) entry which is preliminary data.</text>
</comment>
<comment type="catalytic activity">
    <reaction evidence="1">
        <text>ATP + protein L-histidine = ADP + protein N-phospho-L-histidine.</text>
        <dbReference type="EC" id="2.7.13.3"/>
    </reaction>
</comment>
<dbReference type="Proteomes" id="UP001570417">
    <property type="component" value="Unassembled WGS sequence"/>
</dbReference>
<dbReference type="InterPro" id="IPR036097">
    <property type="entry name" value="HisK_dim/P_sf"/>
</dbReference>
<evidence type="ECO:0000256" key="4">
    <source>
        <dbReference type="ARBA" id="ARBA00022777"/>
    </source>
</evidence>
<dbReference type="SMART" id="SM00388">
    <property type="entry name" value="HisKA"/>
    <property type="match status" value="1"/>
</dbReference>
<evidence type="ECO:0000256" key="5">
    <source>
        <dbReference type="SAM" id="Coils"/>
    </source>
</evidence>
<protein>
    <recommendedName>
        <fullName evidence="2">histidine kinase</fullName>
        <ecNumber evidence="2">2.7.13.3</ecNumber>
    </recommendedName>
</protein>
<evidence type="ECO:0000259" key="6">
    <source>
        <dbReference type="SMART" id="SM00388"/>
    </source>
</evidence>
<feature type="non-terminal residue" evidence="7">
    <location>
        <position position="310"/>
    </location>
</feature>
<evidence type="ECO:0000256" key="1">
    <source>
        <dbReference type="ARBA" id="ARBA00000085"/>
    </source>
</evidence>
<evidence type="ECO:0000313" key="8">
    <source>
        <dbReference type="Proteomes" id="UP001570417"/>
    </source>
</evidence>
<proteinExistence type="predicted"/>
<feature type="coiled-coil region" evidence="5">
    <location>
        <begin position="182"/>
        <end position="209"/>
    </location>
</feature>
<dbReference type="EC" id="2.7.13.3" evidence="2"/>
<evidence type="ECO:0000256" key="2">
    <source>
        <dbReference type="ARBA" id="ARBA00012438"/>
    </source>
</evidence>
<dbReference type="SUPFAM" id="SSF47384">
    <property type="entry name" value="Homodimeric domain of signal transducing histidine kinase"/>
    <property type="match status" value="1"/>
</dbReference>
<evidence type="ECO:0000256" key="3">
    <source>
        <dbReference type="ARBA" id="ARBA00022679"/>
    </source>
</evidence>
<gene>
    <name evidence="7" type="ORF">AB4566_02135</name>
</gene>
<reference evidence="7 8" key="1">
    <citation type="journal article" date="2024" name="ISME J.">
        <title>Tailless and filamentous prophages are predominant in marine Vibrio.</title>
        <authorList>
            <person name="Steensen K."/>
            <person name="Seneca J."/>
            <person name="Bartlau N."/>
            <person name="Yu X.A."/>
            <person name="Hussain F.A."/>
            <person name="Polz M.F."/>
        </authorList>
    </citation>
    <scope>NUCLEOTIDE SEQUENCE [LARGE SCALE GENOMIC DNA]</scope>
    <source>
        <strain evidence="7 8">10N.222.51.A1</strain>
    </source>
</reference>
<keyword evidence="8" id="KW-1185">Reference proteome</keyword>
<sequence>MAGQSTEHLQDVLIELERSRLREINLAEENRAILSTISGISKAKNVDQIFSTLDVVLKKYIHFDDFIVISKPVGCETFKTILTNNKIFDNLEWIDHGKFSRVINGECTILFEPKRLKEFEKFNAFILDQINSVLLTGIDSGLSQSVILFIHSNGKHFSVDTKMTLNRFRPLIERAVLDIERKEHLEATIKTRTKELVSAQKEAERANKAKSTFLAMMSHEIRTPLNAVIGLIDTLKTTQLGVDQLSLLTNMGTSSELLLSIINDVLDFSKIESGNFSLTPSWQSIRDTVTFVSMEQERIAQQKGLTLSVE</sequence>
<dbReference type="CDD" id="cd00082">
    <property type="entry name" value="HisKA"/>
    <property type="match status" value="1"/>
</dbReference>
<evidence type="ECO:0000313" key="7">
    <source>
        <dbReference type="EMBL" id="MFA0567071.1"/>
    </source>
</evidence>
<dbReference type="EMBL" id="JBFRUW010000003">
    <property type="protein sequence ID" value="MFA0567071.1"/>
    <property type="molecule type" value="Genomic_DNA"/>
</dbReference>
<feature type="domain" description="Signal transduction histidine kinase dimerisation/phosphoacceptor" evidence="6">
    <location>
        <begin position="209"/>
        <end position="274"/>
    </location>
</feature>